<sequence length="61" mass="6848">MNNSFIPDEVKERVKNSNYEISKDMADLPSRKNGFIGGSLGGTMTRRLVEMAEKDLAEKNN</sequence>
<dbReference type="GO" id="GO:0003690">
    <property type="term" value="F:double-stranded DNA binding"/>
    <property type="evidence" value="ECO:0007669"/>
    <property type="project" value="InterPro"/>
</dbReference>
<dbReference type="AlphaFoldDB" id="A0A4R2TJ47"/>
<dbReference type="RefSeq" id="WP_165913791.1">
    <property type="nucleotide sequence ID" value="NZ_CP058648.1"/>
</dbReference>
<dbReference type="InterPro" id="IPR038300">
    <property type="entry name" value="SASP_sf_alpha/beta"/>
</dbReference>
<evidence type="ECO:0000313" key="2">
    <source>
        <dbReference type="EMBL" id="TCP94832.1"/>
    </source>
</evidence>
<gene>
    <name evidence="2" type="ORF">EDD79_10701</name>
</gene>
<evidence type="ECO:0000313" key="3">
    <source>
        <dbReference type="Proteomes" id="UP000295504"/>
    </source>
</evidence>
<proteinExistence type="predicted"/>
<dbReference type="GO" id="GO:0006265">
    <property type="term" value="P:DNA topological change"/>
    <property type="evidence" value="ECO:0007669"/>
    <property type="project" value="InterPro"/>
</dbReference>
<dbReference type="Pfam" id="PF00269">
    <property type="entry name" value="SASP"/>
    <property type="match status" value="1"/>
</dbReference>
<protein>
    <submittedName>
        <fullName evidence="2">Small acid-soluble spore protein alpha/beta type</fullName>
    </submittedName>
</protein>
<reference evidence="2 3" key="1">
    <citation type="submission" date="2019-03" db="EMBL/GenBank/DDBJ databases">
        <title>Genomic Encyclopedia of Type Strains, Phase IV (KMG-IV): sequencing the most valuable type-strain genomes for metagenomic binning, comparative biology and taxonomic classification.</title>
        <authorList>
            <person name="Goeker M."/>
        </authorList>
    </citation>
    <scope>NUCLEOTIDE SEQUENCE [LARGE SCALE GENOMIC DNA]</scope>
    <source>
        <strain evidence="2 3">DSM 100013</strain>
    </source>
</reference>
<dbReference type="InterPro" id="IPR001448">
    <property type="entry name" value="SASP_alpha/beta-type"/>
</dbReference>
<keyword evidence="3" id="KW-1185">Reference proteome</keyword>
<evidence type="ECO:0000256" key="1">
    <source>
        <dbReference type="ARBA" id="ARBA00003863"/>
    </source>
</evidence>
<accession>A0A4R2TJ47</accession>
<comment type="caution">
    <text evidence="2">The sequence shown here is derived from an EMBL/GenBank/DDBJ whole genome shotgun (WGS) entry which is preliminary data.</text>
</comment>
<comment type="function">
    <text evidence="1">SASP are bound to spore DNA. They are double-stranded DNA-binding proteins that cause DNA to change to an a-like conformation. They protect the DNA backbone from chemical and enzymatic cleavage and are thus involved in dormant spore's high resistance to UV light.</text>
</comment>
<dbReference type="Proteomes" id="UP000295504">
    <property type="component" value="Unassembled WGS sequence"/>
</dbReference>
<dbReference type="Gene3D" id="6.10.10.80">
    <property type="entry name" value="Small, acid-soluble spore protein, alpha/beta type-like"/>
    <property type="match status" value="1"/>
</dbReference>
<name>A0A4R2TJ47_9FIRM</name>
<organism evidence="2 3">
    <name type="scientific">Serpentinicella alkaliphila</name>
    <dbReference type="NCBI Taxonomy" id="1734049"/>
    <lineage>
        <taxon>Bacteria</taxon>
        <taxon>Bacillati</taxon>
        <taxon>Bacillota</taxon>
        <taxon>Clostridia</taxon>
        <taxon>Peptostreptococcales</taxon>
        <taxon>Natronincolaceae</taxon>
        <taxon>Serpentinicella</taxon>
    </lineage>
</organism>
<dbReference type="EMBL" id="SLYC01000070">
    <property type="protein sequence ID" value="TCP94832.1"/>
    <property type="molecule type" value="Genomic_DNA"/>
</dbReference>